<evidence type="ECO:0000313" key="6">
    <source>
        <dbReference type="EMBL" id="MSU91389.1"/>
    </source>
</evidence>
<comment type="caution">
    <text evidence="6">The sequence shown here is derived from an EMBL/GenBank/DDBJ whole genome shotgun (WGS) entry which is preliminary data.</text>
</comment>
<proteinExistence type="predicted"/>
<dbReference type="CDD" id="cd01335">
    <property type="entry name" value="Radical_SAM"/>
    <property type="match status" value="1"/>
</dbReference>
<dbReference type="EMBL" id="WIND01000019">
    <property type="protein sequence ID" value="MSU91389.1"/>
    <property type="molecule type" value="Genomic_DNA"/>
</dbReference>
<feature type="compositionally biased region" description="Basic and acidic residues" evidence="4">
    <location>
        <begin position="27"/>
        <end position="45"/>
    </location>
</feature>
<dbReference type="Pfam" id="PF04055">
    <property type="entry name" value="Radical_SAM"/>
    <property type="match status" value="1"/>
</dbReference>
<protein>
    <submittedName>
        <fullName evidence="6">PA0069 family radical SAM protein</fullName>
    </submittedName>
</protein>
<organism evidence="6 7">
    <name type="scientific">Halovulum marinum</name>
    <dbReference type="NCBI Taxonomy" id="2662447"/>
    <lineage>
        <taxon>Bacteria</taxon>
        <taxon>Pseudomonadati</taxon>
        <taxon>Pseudomonadota</taxon>
        <taxon>Alphaproteobacteria</taxon>
        <taxon>Rhodobacterales</taxon>
        <taxon>Paracoccaceae</taxon>
        <taxon>Halovulum</taxon>
    </lineage>
</organism>
<keyword evidence="2" id="KW-0408">Iron</keyword>
<dbReference type="InterPro" id="IPR006638">
    <property type="entry name" value="Elp3/MiaA/NifB-like_rSAM"/>
</dbReference>
<sequence>MSKVESDRVLPGAARGRGALSNAPGRFEPHRRLHADDGWGREPEPQVRTQVTEDGSRSILARNTSPDIPFDRSINPYRGCEHGCIYCFARPSHAYLGLSPGLDFETRLFSKPRAPELLRKALSARRYRPDVIAIGTNTDPYQPVEQRLQIMRGVLEVLNAFRHPVSIVTKGALIRRDLGLLAEMAADGLAHVGVSLTTLDPKLSRRMEPRAAAPAHRLRSIGLLAEAGIPVRAMIAPVVPGLTDHELESLMQAAADAGATAASYIVLRLPLEVSPLFREWLEEVYPDRARRVMGRVRELHGGRDYDPEWGRRMRGQGLWADLLAKRFAVALGRTGLSRQLPALRRDLFRVPPRPGEQLSLF</sequence>
<evidence type="ECO:0000256" key="3">
    <source>
        <dbReference type="ARBA" id="ARBA00023014"/>
    </source>
</evidence>
<name>A0A6L5Z502_9RHOB</name>
<dbReference type="SUPFAM" id="SSF102114">
    <property type="entry name" value="Radical SAM enzymes"/>
    <property type="match status" value="1"/>
</dbReference>
<dbReference type="Proteomes" id="UP000474957">
    <property type="component" value="Unassembled WGS sequence"/>
</dbReference>
<accession>A0A6L5Z502</accession>
<evidence type="ECO:0000256" key="2">
    <source>
        <dbReference type="ARBA" id="ARBA00023004"/>
    </source>
</evidence>
<evidence type="ECO:0000313" key="7">
    <source>
        <dbReference type="Proteomes" id="UP000474957"/>
    </source>
</evidence>
<dbReference type="SFLD" id="SFLDG01084">
    <property type="entry name" value="Uncharacterised_Radical_SAM_Su"/>
    <property type="match status" value="1"/>
</dbReference>
<dbReference type="GO" id="GO:0051536">
    <property type="term" value="F:iron-sulfur cluster binding"/>
    <property type="evidence" value="ECO:0007669"/>
    <property type="project" value="UniProtKB-KW"/>
</dbReference>
<dbReference type="SMART" id="SM00729">
    <property type="entry name" value="Elp3"/>
    <property type="match status" value="1"/>
</dbReference>
<dbReference type="AlphaFoldDB" id="A0A6L5Z502"/>
<keyword evidence="3" id="KW-0411">Iron-sulfur</keyword>
<dbReference type="PROSITE" id="PS51918">
    <property type="entry name" value="RADICAL_SAM"/>
    <property type="match status" value="1"/>
</dbReference>
<dbReference type="GO" id="GO:0046872">
    <property type="term" value="F:metal ion binding"/>
    <property type="evidence" value="ECO:0007669"/>
    <property type="project" value="UniProtKB-KW"/>
</dbReference>
<dbReference type="InterPro" id="IPR058240">
    <property type="entry name" value="rSAM_sf"/>
</dbReference>
<dbReference type="InterPro" id="IPR007197">
    <property type="entry name" value="rSAM"/>
</dbReference>
<dbReference type="PANTHER" id="PTHR43432">
    <property type="entry name" value="SLR0285 PROTEIN"/>
    <property type="match status" value="1"/>
</dbReference>
<gene>
    <name evidence="6" type="ORF">GE300_17555</name>
</gene>
<evidence type="ECO:0000256" key="4">
    <source>
        <dbReference type="SAM" id="MobiDB-lite"/>
    </source>
</evidence>
<dbReference type="Gene3D" id="3.80.30.30">
    <property type="match status" value="1"/>
</dbReference>
<dbReference type="PANTHER" id="PTHR43432:SF3">
    <property type="entry name" value="SLR0285 PROTEIN"/>
    <property type="match status" value="1"/>
</dbReference>
<evidence type="ECO:0000259" key="5">
    <source>
        <dbReference type="PROSITE" id="PS51918"/>
    </source>
</evidence>
<dbReference type="SFLD" id="SFLDS00029">
    <property type="entry name" value="Radical_SAM"/>
    <property type="match status" value="1"/>
</dbReference>
<keyword evidence="7" id="KW-1185">Reference proteome</keyword>
<reference evidence="6 7" key="1">
    <citation type="submission" date="2019-10" db="EMBL/GenBank/DDBJ databases">
        <title>Cognatihalovulum marinum gen. nov. sp. nov., a new member of the family Rhodobacteraceae isolated from deep seawater of the Northwest Indian Ocean.</title>
        <authorList>
            <person name="Ruan C."/>
            <person name="Wang J."/>
            <person name="Zheng X."/>
            <person name="Song L."/>
            <person name="Zhu Y."/>
            <person name="Huang Y."/>
            <person name="Lu Z."/>
            <person name="Du W."/>
            <person name="Huang L."/>
            <person name="Dai X."/>
        </authorList>
    </citation>
    <scope>NUCLEOTIDE SEQUENCE [LARGE SCALE GENOMIC DNA]</scope>
    <source>
        <strain evidence="6 7">2CG4</strain>
    </source>
</reference>
<feature type="domain" description="Radical SAM core" evidence="5">
    <location>
        <begin position="66"/>
        <end position="303"/>
    </location>
</feature>
<dbReference type="NCBIfam" id="NF033668">
    <property type="entry name" value="rSAM_PA0069"/>
    <property type="match status" value="1"/>
</dbReference>
<dbReference type="GO" id="GO:0003824">
    <property type="term" value="F:catalytic activity"/>
    <property type="evidence" value="ECO:0007669"/>
    <property type="project" value="InterPro"/>
</dbReference>
<dbReference type="InterPro" id="IPR040086">
    <property type="entry name" value="MJ0683-like"/>
</dbReference>
<dbReference type="RefSeq" id="WP_154448501.1">
    <property type="nucleotide sequence ID" value="NZ_WIND01000019.1"/>
</dbReference>
<evidence type="ECO:0000256" key="1">
    <source>
        <dbReference type="ARBA" id="ARBA00022723"/>
    </source>
</evidence>
<feature type="region of interest" description="Disordered" evidence="4">
    <location>
        <begin position="1"/>
        <end position="65"/>
    </location>
</feature>
<keyword evidence="1" id="KW-0479">Metal-binding</keyword>